<proteinExistence type="predicted"/>
<keyword evidence="1" id="KW-0472">Membrane</keyword>
<evidence type="ECO:0000313" key="3">
    <source>
        <dbReference type="Proteomes" id="UP000276133"/>
    </source>
</evidence>
<keyword evidence="1" id="KW-0812">Transmembrane</keyword>
<keyword evidence="1" id="KW-1133">Transmembrane helix</keyword>
<evidence type="ECO:0000313" key="2">
    <source>
        <dbReference type="EMBL" id="RNA03150.1"/>
    </source>
</evidence>
<dbReference type="Proteomes" id="UP000276133">
    <property type="component" value="Unassembled WGS sequence"/>
</dbReference>
<protein>
    <submittedName>
        <fullName evidence="2">Uncharacterized protein</fullName>
    </submittedName>
</protein>
<organism evidence="2 3">
    <name type="scientific">Brachionus plicatilis</name>
    <name type="common">Marine rotifer</name>
    <name type="synonym">Brachionus muelleri</name>
    <dbReference type="NCBI Taxonomy" id="10195"/>
    <lineage>
        <taxon>Eukaryota</taxon>
        <taxon>Metazoa</taxon>
        <taxon>Spiralia</taxon>
        <taxon>Gnathifera</taxon>
        <taxon>Rotifera</taxon>
        <taxon>Eurotatoria</taxon>
        <taxon>Monogononta</taxon>
        <taxon>Pseudotrocha</taxon>
        <taxon>Ploima</taxon>
        <taxon>Brachionidae</taxon>
        <taxon>Brachionus</taxon>
    </lineage>
</organism>
<comment type="caution">
    <text evidence="2">The sequence shown here is derived from an EMBL/GenBank/DDBJ whole genome shotgun (WGS) entry which is preliminary data.</text>
</comment>
<feature type="transmembrane region" description="Helical" evidence="1">
    <location>
        <begin position="120"/>
        <end position="141"/>
    </location>
</feature>
<reference evidence="2 3" key="1">
    <citation type="journal article" date="2018" name="Sci. Rep.">
        <title>Genomic signatures of local adaptation to the degree of environmental predictability in rotifers.</title>
        <authorList>
            <person name="Franch-Gras L."/>
            <person name="Hahn C."/>
            <person name="Garcia-Roger E.M."/>
            <person name="Carmona M.J."/>
            <person name="Serra M."/>
            <person name="Gomez A."/>
        </authorList>
    </citation>
    <scope>NUCLEOTIDE SEQUENCE [LARGE SCALE GENOMIC DNA]</scope>
    <source>
        <strain evidence="2">HYR1</strain>
    </source>
</reference>
<gene>
    <name evidence="2" type="ORF">BpHYR1_046890</name>
</gene>
<sequence length="175" mass="20784">MHRFISHIIILIELNITPDQNLEHFFKIIIWCCLYDNFDRILDCPYFLAVQKKDRLADLPNDRPPKSFGHGHDIFDKVKISSNNFNLLNLINFTNIEKLSNKFWTIVSLCFRIIFRTQSVSFFIFNNYLSCTFCYFIIIFFKKNVSNMKLGRLKSTNIFDINIRSPHGFPETNLD</sequence>
<evidence type="ECO:0000256" key="1">
    <source>
        <dbReference type="SAM" id="Phobius"/>
    </source>
</evidence>
<dbReference type="EMBL" id="REGN01008611">
    <property type="protein sequence ID" value="RNA03150.1"/>
    <property type="molecule type" value="Genomic_DNA"/>
</dbReference>
<name>A0A3M7PVQ2_BRAPC</name>
<keyword evidence="3" id="KW-1185">Reference proteome</keyword>
<accession>A0A3M7PVQ2</accession>
<dbReference type="AlphaFoldDB" id="A0A3M7PVQ2"/>